<accession>A0A1X7RUZ5</accession>
<name>A0A1X7RUZ5_ZYMT9</name>
<reference evidence="2 3" key="1">
    <citation type="submission" date="2016-06" db="EMBL/GenBank/DDBJ databases">
        <authorList>
            <person name="Kjaerup R.B."/>
            <person name="Dalgaard T.S."/>
            <person name="Juul-Madsen H.R."/>
        </authorList>
    </citation>
    <scope>NUCLEOTIDE SEQUENCE [LARGE SCALE GENOMIC DNA]</scope>
</reference>
<dbReference type="EMBL" id="LT853696">
    <property type="protein sequence ID" value="SMQ51070.1"/>
    <property type="molecule type" value="Genomic_DNA"/>
</dbReference>
<feature type="region of interest" description="Disordered" evidence="1">
    <location>
        <begin position="60"/>
        <end position="82"/>
    </location>
</feature>
<dbReference type="AlphaFoldDB" id="A0A1X7RUZ5"/>
<gene>
    <name evidence="2" type="ORF">ZT3D7_G6223</name>
</gene>
<feature type="compositionally biased region" description="Basic and acidic residues" evidence="1">
    <location>
        <begin position="87"/>
        <end position="99"/>
    </location>
</feature>
<dbReference type="Proteomes" id="UP000215127">
    <property type="component" value="Chromosome 5"/>
</dbReference>
<proteinExistence type="predicted"/>
<keyword evidence="3" id="KW-1185">Reference proteome</keyword>
<protein>
    <submittedName>
        <fullName evidence="2">Uncharacterized protein</fullName>
    </submittedName>
</protein>
<evidence type="ECO:0000313" key="3">
    <source>
        <dbReference type="Proteomes" id="UP000215127"/>
    </source>
</evidence>
<organism evidence="2 3">
    <name type="scientific">Zymoseptoria tritici (strain ST99CH_3D7)</name>
    <dbReference type="NCBI Taxonomy" id="1276538"/>
    <lineage>
        <taxon>Eukaryota</taxon>
        <taxon>Fungi</taxon>
        <taxon>Dikarya</taxon>
        <taxon>Ascomycota</taxon>
        <taxon>Pezizomycotina</taxon>
        <taxon>Dothideomycetes</taxon>
        <taxon>Dothideomycetidae</taxon>
        <taxon>Mycosphaerellales</taxon>
        <taxon>Mycosphaerellaceae</taxon>
        <taxon>Zymoseptoria</taxon>
    </lineage>
</organism>
<evidence type="ECO:0000256" key="1">
    <source>
        <dbReference type="SAM" id="MobiDB-lite"/>
    </source>
</evidence>
<feature type="region of interest" description="Disordered" evidence="1">
    <location>
        <begin position="87"/>
        <end position="106"/>
    </location>
</feature>
<sequence>MFEGVQNLQHFTDNRPQWFRVERRNRSFQQPGPRIETWHSVTRTRDQSKQLRCRVHKVEDLGDEQEEQGLAEVSQDAHHGEQHACEIAQRKRDSDERQQQVDAEQM</sequence>
<evidence type="ECO:0000313" key="2">
    <source>
        <dbReference type="EMBL" id="SMQ51070.1"/>
    </source>
</evidence>